<protein>
    <submittedName>
        <fullName evidence="2">Uncharacterized protein</fullName>
    </submittedName>
</protein>
<name>A0AAE1NKX0_9EUCA</name>
<keyword evidence="3" id="KW-1185">Reference proteome</keyword>
<dbReference type="AlphaFoldDB" id="A0AAE1NKX0"/>
<organism evidence="2 3">
    <name type="scientific">Petrolisthes manimaculis</name>
    <dbReference type="NCBI Taxonomy" id="1843537"/>
    <lineage>
        <taxon>Eukaryota</taxon>
        <taxon>Metazoa</taxon>
        <taxon>Ecdysozoa</taxon>
        <taxon>Arthropoda</taxon>
        <taxon>Crustacea</taxon>
        <taxon>Multicrustacea</taxon>
        <taxon>Malacostraca</taxon>
        <taxon>Eumalacostraca</taxon>
        <taxon>Eucarida</taxon>
        <taxon>Decapoda</taxon>
        <taxon>Pleocyemata</taxon>
        <taxon>Anomura</taxon>
        <taxon>Galatheoidea</taxon>
        <taxon>Porcellanidae</taxon>
        <taxon>Petrolisthes</taxon>
    </lineage>
</organism>
<comment type="caution">
    <text evidence="2">The sequence shown here is derived from an EMBL/GenBank/DDBJ whole genome shotgun (WGS) entry which is preliminary data.</text>
</comment>
<proteinExistence type="predicted"/>
<dbReference type="EMBL" id="JAWZYT010005041">
    <property type="protein sequence ID" value="KAK4291808.1"/>
    <property type="molecule type" value="Genomic_DNA"/>
</dbReference>
<gene>
    <name evidence="2" type="ORF">Pmani_035387</name>
</gene>
<evidence type="ECO:0000313" key="2">
    <source>
        <dbReference type="EMBL" id="KAK4291808.1"/>
    </source>
</evidence>
<sequence>MNWFDGPAIPVNLFKDEAEEEAEEKNLGTRDTSSDEEEVSKMDTYDDEPWSEDSESDSSRLTVYGIQCFISCHFDSVKHF</sequence>
<feature type="region of interest" description="Disordered" evidence="1">
    <location>
        <begin position="1"/>
        <end position="59"/>
    </location>
</feature>
<evidence type="ECO:0000256" key="1">
    <source>
        <dbReference type="SAM" id="MobiDB-lite"/>
    </source>
</evidence>
<accession>A0AAE1NKX0</accession>
<evidence type="ECO:0000313" key="3">
    <source>
        <dbReference type="Proteomes" id="UP001292094"/>
    </source>
</evidence>
<reference evidence="2" key="1">
    <citation type="submission" date="2023-11" db="EMBL/GenBank/DDBJ databases">
        <title>Genome assemblies of two species of porcelain crab, Petrolisthes cinctipes and Petrolisthes manimaculis (Anomura: Porcellanidae).</title>
        <authorList>
            <person name="Angst P."/>
        </authorList>
    </citation>
    <scope>NUCLEOTIDE SEQUENCE</scope>
    <source>
        <strain evidence="2">PB745_02</strain>
        <tissue evidence="2">Gill</tissue>
    </source>
</reference>
<dbReference type="Proteomes" id="UP001292094">
    <property type="component" value="Unassembled WGS sequence"/>
</dbReference>
<feature type="compositionally biased region" description="Acidic residues" evidence="1">
    <location>
        <begin position="45"/>
        <end position="56"/>
    </location>
</feature>